<dbReference type="Proteomes" id="UP000325945">
    <property type="component" value="Unassembled WGS sequence"/>
</dbReference>
<gene>
    <name evidence="2" type="ORF">BDV39DRAFT_194907</name>
</gene>
<keyword evidence="1" id="KW-0732">Signal</keyword>
<feature type="chain" id="PRO_5025014115" evidence="1">
    <location>
        <begin position="21"/>
        <end position="236"/>
    </location>
</feature>
<keyword evidence="3" id="KW-1185">Reference proteome</keyword>
<organism evidence="2 3">
    <name type="scientific">Aspergillus sergii</name>
    <dbReference type="NCBI Taxonomy" id="1034303"/>
    <lineage>
        <taxon>Eukaryota</taxon>
        <taxon>Fungi</taxon>
        <taxon>Dikarya</taxon>
        <taxon>Ascomycota</taxon>
        <taxon>Pezizomycotina</taxon>
        <taxon>Eurotiomycetes</taxon>
        <taxon>Eurotiomycetidae</taxon>
        <taxon>Eurotiales</taxon>
        <taxon>Aspergillaceae</taxon>
        <taxon>Aspergillus</taxon>
        <taxon>Aspergillus subgen. Circumdati</taxon>
    </lineage>
</organism>
<dbReference type="EMBL" id="ML741815">
    <property type="protein sequence ID" value="KAE8324716.1"/>
    <property type="molecule type" value="Genomic_DNA"/>
</dbReference>
<protein>
    <submittedName>
        <fullName evidence="2">Uncharacterized protein</fullName>
    </submittedName>
</protein>
<reference evidence="3" key="1">
    <citation type="submission" date="2019-04" db="EMBL/GenBank/DDBJ databases">
        <title>Friends and foes A comparative genomics studyof 23 Aspergillus species from section Flavi.</title>
        <authorList>
            <consortium name="DOE Joint Genome Institute"/>
            <person name="Kjaerbolling I."/>
            <person name="Vesth T."/>
            <person name="Frisvad J.C."/>
            <person name="Nybo J.L."/>
            <person name="Theobald S."/>
            <person name="Kildgaard S."/>
            <person name="Isbrandt T."/>
            <person name="Kuo A."/>
            <person name="Sato A."/>
            <person name="Lyhne E.K."/>
            <person name="Kogle M.E."/>
            <person name="Wiebenga A."/>
            <person name="Kun R.S."/>
            <person name="Lubbers R.J."/>
            <person name="Makela M.R."/>
            <person name="Barry K."/>
            <person name="Chovatia M."/>
            <person name="Clum A."/>
            <person name="Daum C."/>
            <person name="Haridas S."/>
            <person name="He G."/>
            <person name="LaButti K."/>
            <person name="Lipzen A."/>
            <person name="Mondo S."/>
            <person name="Riley R."/>
            <person name="Salamov A."/>
            <person name="Simmons B.A."/>
            <person name="Magnuson J.K."/>
            <person name="Henrissat B."/>
            <person name="Mortensen U.H."/>
            <person name="Larsen T.O."/>
            <person name="Devries R.P."/>
            <person name="Grigoriev I.V."/>
            <person name="Machida M."/>
            <person name="Baker S.E."/>
            <person name="Andersen M.R."/>
        </authorList>
    </citation>
    <scope>NUCLEOTIDE SEQUENCE [LARGE SCALE GENOMIC DNA]</scope>
    <source>
        <strain evidence="3">CBS 130017</strain>
    </source>
</reference>
<evidence type="ECO:0000256" key="1">
    <source>
        <dbReference type="SAM" id="SignalP"/>
    </source>
</evidence>
<proteinExistence type="predicted"/>
<evidence type="ECO:0000313" key="3">
    <source>
        <dbReference type="Proteomes" id="UP000325945"/>
    </source>
</evidence>
<name>A0A5N6WX79_9EURO</name>
<dbReference type="AlphaFoldDB" id="A0A5N6WX79"/>
<evidence type="ECO:0000313" key="2">
    <source>
        <dbReference type="EMBL" id="KAE8324716.1"/>
    </source>
</evidence>
<sequence>MKLFISTILSISCLAKVANASLGALNNPGLFPFVFNGVAVFNYPNWTTQQPRDSTKEGENFFCYATEKGYLSFGWWLDAAPGTSYSHCRPDSPDFAWYEYSEKIQCTETGCKAHVVNYWAANNSLKFETDYVFSDANLALPELGTLSTFYRDEEQGASAVGTRHVLSSTSSTALDCCKALKTFREIKDKYNLNLSFDLKDICPPQETVKRSWWRWGQLPMNGGCDSELTFILSANN</sequence>
<accession>A0A5N6WX79</accession>
<feature type="signal peptide" evidence="1">
    <location>
        <begin position="1"/>
        <end position="20"/>
    </location>
</feature>